<dbReference type="AlphaFoldDB" id="A0A0D2HE40"/>
<feature type="transmembrane region" description="Helical" evidence="7">
    <location>
        <begin position="100"/>
        <end position="118"/>
    </location>
</feature>
<dbReference type="RefSeq" id="XP_013275969.1">
    <property type="nucleotide sequence ID" value="XM_013420515.1"/>
</dbReference>
<protein>
    <recommendedName>
        <fullName evidence="8">Rhodopsin domain-containing protein</fullName>
    </recommendedName>
</protein>
<accession>A0A0D2HE40</accession>
<feature type="transmembrane region" description="Helical" evidence="7">
    <location>
        <begin position="130"/>
        <end position="152"/>
    </location>
</feature>
<evidence type="ECO:0000259" key="8">
    <source>
        <dbReference type="Pfam" id="PF20684"/>
    </source>
</evidence>
<dbReference type="Proteomes" id="UP000053617">
    <property type="component" value="Unassembled WGS sequence"/>
</dbReference>
<feature type="transmembrane region" description="Helical" evidence="7">
    <location>
        <begin position="207"/>
        <end position="227"/>
    </location>
</feature>
<dbReference type="GO" id="GO:0016020">
    <property type="term" value="C:membrane"/>
    <property type="evidence" value="ECO:0007669"/>
    <property type="project" value="UniProtKB-SubCell"/>
</dbReference>
<keyword evidence="3 7" id="KW-1133">Transmembrane helix</keyword>
<comment type="subcellular location">
    <subcellularLocation>
        <location evidence="1">Membrane</location>
        <topology evidence="1">Multi-pass membrane protein</topology>
    </subcellularLocation>
</comment>
<dbReference type="PANTHER" id="PTHR33048:SF114">
    <property type="entry name" value="MEMBRANE PROTEIN PTH11-LIKE, PUTATIVE (AFU_ORTHOLOGUE AFUA_7G06620)-RELATED"/>
    <property type="match status" value="1"/>
</dbReference>
<feature type="transmembrane region" description="Helical" evidence="7">
    <location>
        <begin position="48"/>
        <end position="73"/>
    </location>
</feature>
<feature type="compositionally biased region" description="Basic and acidic residues" evidence="6">
    <location>
        <begin position="337"/>
        <end position="346"/>
    </location>
</feature>
<name>A0A0D2HE40_9EURO</name>
<comment type="similarity">
    <text evidence="5">Belongs to the SAT4 family.</text>
</comment>
<dbReference type="InterPro" id="IPR052337">
    <property type="entry name" value="SAT4-like"/>
</dbReference>
<dbReference type="VEuPathDB" id="FungiDB:Z518_03490"/>
<evidence type="ECO:0000313" key="10">
    <source>
        <dbReference type="Proteomes" id="UP000053617"/>
    </source>
</evidence>
<feature type="region of interest" description="Disordered" evidence="6">
    <location>
        <begin position="330"/>
        <end position="408"/>
    </location>
</feature>
<organism evidence="9 10">
    <name type="scientific">Rhinocladiella mackenziei CBS 650.93</name>
    <dbReference type="NCBI Taxonomy" id="1442369"/>
    <lineage>
        <taxon>Eukaryota</taxon>
        <taxon>Fungi</taxon>
        <taxon>Dikarya</taxon>
        <taxon>Ascomycota</taxon>
        <taxon>Pezizomycotina</taxon>
        <taxon>Eurotiomycetes</taxon>
        <taxon>Chaetothyriomycetidae</taxon>
        <taxon>Chaetothyriales</taxon>
        <taxon>Herpotrichiellaceae</taxon>
        <taxon>Rhinocladiella</taxon>
    </lineage>
</organism>
<keyword evidence="2 7" id="KW-0812">Transmembrane</keyword>
<evidence type="ECO:0000256" key="7">
    <source>
        <dbReference type="SAM" id="Phobius"/>
    </source>
</evidence>
<evidence type="ECO:0000256" key="1">
    <source>
        <dbReference type="ARBA" id="ARBA00004141"/>
    </source>
</evidence>
<evidence type="ECO:0000256" key="4">
    <source>
        <dbReference type="ARBA" id="ARBA00023136"/>
    </source>
</evidence>
<feature type="domain" description="Rhodopsin" evidence="8">
    <location>
        <begin position="32"/>
        <end position="272"/>
    </location>
</feature>
<keyword evidence="10" id="KW-1185">Reference proteome</keyword>
<evidence type="ECO:0000313" key="9">
    <source>
        <dbReference type="EMBL" id="KIX08833.1"/>
    </source>
</evidence>
<evidence type="ECO:0000256" key="5">
    <source>
        <dbReference type="ARBA" id="ARBA00038359"/>
    </source>
</evidence>
<dbReference type="PANTHER" id="PTHR33048">
    <property type="entry name" value="PTH11-LIKE INTEGRAL MEMBRANE PROTEIN (AFU_ORTHOLOGUE AFUA_5G11245)"/>
    <property type="match status" value="1"/>
</dbReference>
<evidence type="ECO:0000256" key="3">
    <source>
        <dbReference type="ARBA" id="ARBA00022989"/>
    </source>
</evidence>
<reference evidence="9 10" key="1">
    <citation type="submission" date="2015-01" db="EMBL/GenBank/DDBJ databases">
        <title>The Genome Sequence of Rhinocladiella mackenzie CBS 650.93.</title>
        <authorList>
            <consortium name="The Broad Institute Genomics Platform"/>
            <person name="Cuomo C."/>
            <person name="de Hoog S."/>
            <person name="Gorbushina A."/>
            <person name="Stielow B."/>
            <person name="Teixiera M."/>
            <person name="Abouelleil A."/>
            <person name="Chapman S.B."/>
            <person name="Priest M."/>
            <person name="Young S.K."/>
            <person name="Wortman J."/>
            <person name="Nusbaum C."/>
            <person name="Birren B."/>
        </authorList>
    </citation>
    <scope>NUCLEOTIDE SEQUENCE [LARGE SCALE GENOMIC DNA]</scope>
    <source>
        <strain evidence="9 10">CBS 650.93</strain>
    </source>
</reference>
<feature type="transmembrane region" description="Helical" evidence="7">
    <location>
        <begin position="247"/>
        <end position="270"/>
    </location>
</feature>
<feature type="transmembrane region" description="Helical" evidence="7">
    <location>
        <begin position="14"/>
        <end position="36"/>
    </location>
</feature>
<feature type="transmembrane region" description="Helical" evidence="7">
    <location>
        <begin position="172"/>
        <end position="195"/>
    </location>
</feature>
<proteinExistence type="inferred from homology"/>
<dbReference type="EMBL" id="KN847476">
    <property type="protein sequence ID" value="KIX08833.1"/>
    <property type="molecule type" value="Genomic_DNA"/>
</dbReference>
<dbReference type="Pfam" id="PF20684">
    <property type="entry name" value="Fung_rhodopsin"/>
    <property type="match status" value="1"/>
</dbReference>
<keyword evidence="4 7" id="KW-0472">Membrane</keyword>
<gene>
    <name evidence="9" type="ORF">Z518_03490</name>
</gene>
<evidence type="ECO:0000256" key="6">
    <source>
        <dbReference type="SAM" id="MobiDB-lite"/>
    </source>
</evidence>
<feature type="compositionally biased region" description="Basic and acidic residues" evidence="6">
    <location>
        <begin position="398"/>
        <end position="408"/>
    </location>
</feature>
<dbReference type="HOGENOM" id="CLU_028200_0_4_1"/>
<sequence>MAETPPRSGSQGPVVLAIAISFGAITLVVISLRLLTKVLIHRHVGLDDYLIVCAALLTWAFMVMNILCVSHGMGHHIEVVMARGPENFSVYMKEVYASSVFYNASLGFIKCSFLALYARLGDKQLRRLSFVVATIVACSASANVLVCIFQCRPIRAAWDTNVQNAKCVNINAFYLANAGTNIGTDLLTYLLPMRLVWHLQLPRKQKIAVGVMLCLGLFACVSSIIRITFIPAMLTSTDATYVISPPFYWSVIEINIGIWAASVPSFKLLVKRFLPRLLQDGSSRRRQAYDSGPLRKGYTKDGSGFNKLSNHNAVHMASLTKDGTTIVVGDTPSGWSNEHKVNDSPHDTYSVQGAESNNDRRTSTDSQSSRKQMVRPTMGVITRTTEVAITSEGGRMPTDGRRAAGLDF</sequence>
<evidence type="ECO:0000256" key="2">
    <source>
        <dbReference type="ARBA" id="ARBA00022692"/>
    </source>
</evidence>
<dbReference type="InterPro" id="IPR049326">
    <property type="entry name" value="Rhodopsin_dom_fungi"/>
</dbReference>
<feature type="compositionally biased region" description="Polar residues" evidence="6">
    <location>
        <begin position="347"/>
        <end position="356"/>
    </location>
</feature>
<dbReference type="OrthoDB" id="444631at2759"/>
<dbReference type="GeneID" id="25291561"/>